<dbReference type="InterPro" id="IPR027417">
    <property type="entry name" value="P-loop_NTPase"/>
</dbReference>
<dbReference type="InterPro" id="IPR049996">
    <property type="entry name" value="Slr7037-like"/>
</dbReference>
<dbReference type="InterPro" id="IPR006171">
    <property type="entry name" value="TOPRIM_dom"/>
</dbReference>
<dbReference type="PANTHER" id="PTHR34985:SF1">
    <property type="entry name" value="SLR0554 PROTEIN"/>
    <property type="match status" value="1"/>
</dbReference>
<dbReference type="PANTHER" id="PTHR34985">
    <property type="entry name" value="SLR0554 PROTEIN"/>
    <property type="match status" value="1"/>
</dbReference>
<feature type="compositionally biased region" description="Basic and acidic residues" evidence="1">
    <location>
        <begin position="62"/>
        <end position="89"/>
    </location>
</feature>
<evidence type="ECO:0000313" key="3">
    <source>
        <dbReference type="EMBL" id="MBA1304296.1"/>
    </source>
</evidence>
<organism evidence="3 4">
    <name type="scientific">Stutzerimonas stutzeri</name>
    <name type="common">Pseudomonas stutzeri</name>
    <dbReference type="NCBI Taxonomy" id="316"/>
    <lineage>
        <taxon>Bacteria</taxon>
        <taxon>Pseudomonadati</taxon>
        <taxon>Pseudomonadota</taxon>
        <taxon>Gammaproteobacteria</taxon>
        <taxon>Pseudomonadales</taxon>
        <taxon>Pseudomonadaceae</taxon>
        <taxon>Stutzerimonas</taxon>
    </lineage>
</organism>
<comment type="caution">
    <text evidence="3">The sequence shown here is derived from an EMBL/GenBank/DDBJ whole genome shotgun (WGS) entry which is preliminary data.</text>
</comment>
<accession>A0AA40RQT0</accession>
<evidence type="ECO:0000256" key="1">
    <source>
        <dbReference type="SAM" id="MobiDB-lite"/>
    </source>
</evidence>
<gene>
    <name evidence="3" type="ORF">G7024_07730</name>
</gene>
<dbReference type="EMBL" id="JAAMRD010000005">
    <property type="protein sequence ID" value="MBA1304296.1"/>
    <property type="molecule type" value="Genomic_DNA"/>
</dbReference>
<name>A0AA40RQT0_STUST</name>
<proteinExistence type="predicted"/>
<sequence>MSLLGTLSAAGYGIDSLPAHLIPGKFYRLPAPGRKKDSRDGWVKLIDDTLAVYGDWSTGEQHTWRAEGGNRRPANDNRPRRAARPEPDRSNVVNYVRQQWERAQPANDNHPYLKAKGVRAYGLRTAADGRLLVPVHHAETGELMSLQRIADDGAKQFAKGGATAGGCFLIPGSLPRIFCEGYATAATVHAATGRAAVVCFNAGNLPAVVRVLAQPGDVVAADNDNAEKPGALFGRKLNTYGAGHKAAMATGLPWYMPHTPGQDWNDAGTDAVAAAFAGEPTSAAPIFDAWTLHRVELKGTTVKQWAAQLGAVTEAAEAAATAYTVAARLFLNAPAQLSLAQVRAFVEQALPVGLVHPDTLDRIMQRLDSAMQYRKAAALEAISIPPEALARHRHEVCAELTDGMLQPGDYEGVIVLWAPMGSGKTQRVGKPFVAWAKQQSTALAVCHRVSLVEDLAKHLDCDHYGEVPAAAAFGVTALATCLPSITLSAHAPIIDRAEYVFIDEIAQVLRFLESDTHCRTAEGNNEQVYQRLRDLVSRARCVIVADAGVDARTIEFLEACRPGERFRIIEMPPKREGIEARYHVGAASYATVVGECLGELAAGGRVWISTSKRKARSLEAFFSAQGYRVMAVHADNKGDPSQTAFLADPEAESLNYDVVVHSPVIGSGLSIEHKEAGPWFTLGALIDGGHRITPADAAQMMRRVRYLRRYALALIPNSQIGKQSPESVITAWQEAAALEGKPATVNDFAGFRAGIVADYDNHRADFAAGLLWQLERNGWELRRGAADADAETAAALTIIKEAQDAEHRAALLAAPVITDDQARRIEAMPNRTSLQAITLEAHRIRGALGIEVLDDEALDFWDNGAAVRRMDRFSAWRGIVPAFDDSRENLARRRFWKATAKAYSELFAGIDLASARITEADASVILQRVVERRHLQAHLGIVPKTYGVWMEDKAGNLLPFKMPKNPRQELACILERMGLSWKRREGSSTLTPPETTLDNLAKGEGKPARVYFYQVTAGSLETMATWTERRNAARRTVQVEAVQTADVWHLTEDDRFWLNIRRQLNAKVHQMTLQQAEALILAHLNSRGSSYGAKVTAMWFKTDYAQRCAA</sequence>
<dbReference type="Proteomes" id="UP001138621">
    <property type="component" value="Unassembled WGS sequence"/>
</dbReference>
<dbReference type="RefSeq" id="WP_181120225.1">
    <property type="nucleotide sequence ID" value="NZ_JAAMRD010000005.1"/>
</dbReference>
<dbReference type="Pfam" id="PF13362">
    <property type="entry name" value="Toprim_3"/>
    <property type="match status" value="1"/>
</dbReference>
<evidence type="ECO:0000313" key="4">
    <source>
        <dbReference type="Proteomes" id="UP001138621"/>
    </source>
</evidence>
<protein>
    <recommendedName>
        <fullName evidence="2">Toprim domain-containing protein</fullName>
    </recommendedName>
</protein>
<evidence type="ECO:0000259" key="2">
    <source>
        <dbReference type="Pfam" id="PF13362"/>
    </source>
</evidence>
<dbReference type="SUPFAM" id="SSF52540">
    <property type="entry name" value="P-loop containing nucleoside triphosphate hydrolases"/>
    <property type="match status" value="1"/>
</dbReference>
<dbReference type="NCBIfam" id="NF042913">
    <property type="entry name" value="CyRepA1"/>
    <property type="match status" value="1"/>
</dbReference>
<feature type="region of interest" description="Disordered" evidence="1">
    <location>
        <begin position="61"/>
        <end position="91"/>
    </location>
</feature>
<reference evidence="3" key="1">
    <citation type="submission" date="2020-02" db="EMBL/GenBank/DDBJ databases">
        <title>Synteny-based analysis reveals conserved mechanism for high triclosan tolerance in Pseudomonas, as well as instances of horizontal transfer.</title>
        <authorList>
            <person name="Mcfarland A.G."/>
            <person name="Bertucci H.K."/>
            <person name="Litmann E."/>
            <person name="Shen J."/>
            <person name="Huttenhower C."/>
            <person name="Hartmann E.M."/>
        </authorList>
    </citation>
    <scope>NUCLEOTIDE SEQUENCE</scope>
    <source>
        <strain evidence="3">109A1</strain>
    </source>
</reference>
<dbReference type="AlphaFoldDB" id="A0AA40RQT0"/>
<feature type="domain" description="Toprim" evidence="2">
    <location>
        <begin position="177"/>
        <end position="267"/>
    </location>
</feature>